<evidence type="ECO:0000313" key="2">
    <source>
        <dbReference type="Proteomes" id="UP000060699"/>
    </source>
</evidence>
<dbReference type="RefSeq" id="WP_083525689.1">
    <property type="nucleotide sequence ID" value="NZ_CP013729.1"/>
</dbReference>
<dbReference type="InterPro" id="IPR027417">
    <property type="entry name" value="P-loop_NTPase"/>
</dbReference>
<gene>
    <name evidence="1" type="ORF">RD2015_3154</name>
</gene>
<dbReference type="OrthoDB" id="9811073at2"/>
<dbReference type="GO" id="GO:0006261">
    <property type="term" value="P:DNA-templated DNA replication"/>
    <property type="evidence" value="ECO:0007669"/>
    <property type="project" value="TreeGrafter"/>
</dbReference>
<dbReference type="KEGG" id="rdp:RD2015_3154"/>
<name>A0A0U3L8H9_9BURK</name>
<dbReference type="GO" id="GO:0008408">
    <property type="term" value="F:3'-5' exonuclease activity"/>
    <property type="evidence" value="ECO:0007669"/>
    <property type="project" value="InterPro"/>
</dbReference>
<dbReference type="PANTHER" id="PTHR11669">
    <property type="entry name" value="REPLICATION FACTOR C / DNA POLYMERASE III GAMMA-TAU SUBUNIT"/>
    <property type="match status" value="1"/>
</dbReference>
<dbReference type="PATRIC" id="fig|76731.3.peg.3231"/>
<dbReference type="InterPro" id="IPR050238">
    <property type="entry name" value="DNA_Rep/Repair_Clamp_Loader"/>
</dbReference>
<accession>A0A0U3L8H9</accession>
<evidence type="ECO:0000313" key="1">
    <source>
        <dbReference type="EMBL" id="ALV07614.1"/>
    </source>
</evidence>
<reference evidence="1 2" key="1">
    <citation type="submission" date="2015-12" db="EMBL/GenBank/DDBJ databases">
        <title>Complete genome of Roseateles depolymerans KCTC 42856.</title>
        <authorList>
            <person name="Kim K.M."/>
        </authorList>
    </citation>
    <scope>NUCLEOTIDE SEQUENCE [LARGE SCALE GENOMIC DNA]</scope>
    <source>
        <strain evidence="1 2">KCTC 42856</strain>
    </source>
</reference>
<proteinExistence type="predicted"/>
<protein>
    <submittedName>
        <fullName evidence="1">DNA polymerase III, delta prime subunit</fullName>
    </submittedName>
</protein>
<dbReference type="GO" id="GO:0003887">
    <property type="term" value="F:DNA-directed DNA polymerase activity"/>
    <property type="evidence" value="ECO:0007669"/>
    <property type="project" value="InterPro"/>
</dbReference>
<sequence>MVTAAVSDDTGDITALARDGQLPLPWLAGPLQQALTQGRSHALLLQGPAGVGQFDLALLLAQAWLCEQRTAPDQPGCGRCASCHLLRSRSHPDFMVVLPEALREPLGFGAMEAEGSEPKASKTKPSREIKIESIRQVLSFAQVSAARGKAKVVVVYPAEALNTVAANALLKTLEEPQGLLRFVLASAAPQQLLPTIRSRCQPLQMALPARDAAVSWLSGQGVASADVLLDATGGRPQEALLWSEEGIAAKTWLELPRRIARGEAQALTDWPVPRAIAAMQRLVHDLMRIAHGAPPSYFPRDALPKLPAVRAALDQWARTLQQAARHAEHPLNAGLLMESLVAQGQQAMRPARS</sequence>
<dbReference type="SUPFAM" id="SSF52540">
    <property type="entry name" value="P-loop containing nucleoside triphosphate hydrolases"/>
    <property type="match status" value="1"/>
</dbReference>
<dbReference type="InterPro" id="IPR004622">
    <property type="entry name" value="DNA_pol_HolB"/>
</dbReference>
<dbReference type="Pfam" id="PF13177">
    <property type="entry name" value="DNA_pol3_delta2"/>
    <property type="match status" value="1"/>
</dbReference>
<dbReference type="STRING" id="76731.RD2015_3154"/>
<dbReference type="Gene3D" id="3.40.50.300">
    <property type="entry name" value="P-loop containing nucleotide triphosphate hydrolases"/>
    <property type="match status" value="1"/>
</dbReference>
<dbReference type="PANTHER" id="PTHR11669:SF8">
    <property type="entry name" value="DNA POLYMERASE III SUBUNIT DELTA"/>
    <property type="match status" value="1"/>
</dbReference>
<dbReference type="AlphaFoldDB" id="A0A0U3L8H9"/>
<dbReference type="GO" id="GO:0009360">
    <property type="term" value="C:DNA polymerase III complex"/>
    <property type="evidence" value="ECO:0007669"/>
    <property type="project" value="TreeGrafter"/>
</dbReference>
<dbReference type="EMBL" id="CP013729">
    <property type="protein sequence ID" value="ALV07614.1"/>
    <property type="molecule type" value="Genomic_DNA"/>
</dbReference>
<dbReference type="NCBIfam" id="TIGR00678">
    <property type="entry name" value="holB"/>
    <property type="match status" value="1"/>
</dbReference>
<organism evidence="1 2">
    <name type="scientific">Roseateles depolymerans</name>
    <dbReference type="NCBI Taxonomy" id="76731"/>
    <lineage>
        <taxon>Bacteria</taxon>
        <taxon>Pseudomonadati</taxon>
        <taxon>Pseudomonadota</taxon>
        <taxon>Betaproteobacteria</taxon>
        <taxon>Burkholderiales</taxon>
        <taxon>Sphaerotilaceae</taxon>
        <taxon>Roseateles</taxon>
    </lineage>
</organism>
<dbReference type="Proteomes" id="UP000060699">
    <property type="component" value="Chromosome"/>
</dbReference>
<keyword evidence="2" id="KW-1185">Reference proteome</keyword>